<dbReference type="Proteomes" id="UP000507470">
    <property type="component" value="Unassembled WGS sequence"/>
</dbReference>
<evidence type="ECO:0000313" key="4">
    <source>
        <dbReference type="Proteomes" id="UP000507470"/>
    </source>
</evidence>
<dbReference type="Pfam" id="PF04852">
    <property type="entry name" value="ALOG_dom"/>
    <property type="match status" value="1"/>
</dbReference>
<dbReference type="OrthoDB" id="1647768at2759"/>
<dbReference type="GO" id="GO:0015074">
    <property type="term" value="P:DNA integration"/>
    <property type="evidence" value="ECO:0007669"/>
    <property type="project" value="InterPro"/>
</dbReference>
<dbReference type="InterPro" id="IPR006936">
    <property type="entry name" value="ALOG_dom"/>
</dbReference>
<dbReference type="EMBL" id="CACVKT020003887">
    <property type="protein sequence ID" value="CAC5386658.1"/>
    <property type="molecule type" value="Genomic_DNA"/>
</dbReference>
<protein>
    <recommendedName>
        <fullName evidence="2">ALOG domain-containing protein</fullName>
    </recommendedName>
</protein>
<dbReference type="GO" id="GO:0006310">
    <property type="term" value="P:DNA recombination"/>
    <property type="evidence" value="ECO:0007669"/>
    <property type="project" value="UniProtKB-KW"/>
</dbReference>
<organism evidence="3 4">
    <name type="scientific">Mytilus coruscus</name>
    <name type="common">Sea mussel</name>
    <dbReference type="NCBI Taxonomy" id="42192"/>
    <lineage>
        <taxon>Eukaryota</taxon>
        <taxon>Metazoa</taxon>
        <taxon>Spiralia</taxon>
        <taxon>Lophotrochozoa</taxon>
        <taxon>Mollusca</taxon>
        <taxon>Bivalvia</taxon>
        <taxon>Autobranchia</taxon>
        <taxon>Pteriomorphia</taxon>
        <taxon>Mytilida</taxon>
        <taxon>Mytiloidea</taxon>
        <taxon>Mytilidae</taxon>
        <taxon>Mytilinae</taxon>
        <taxon>Mytilus</taxon>
    </lineage>
</organism>
<sequence>MSLDSNVMRDTVDVPLRHFTPYPTPGSAGVNVFSQTLCLSDNLYVFPPFALILPVLSFLRDQKAFVYRNIRPIDYESCKICGCLNHKDFRFCQFCGDRREDSGEVSIDDQDLKSYNAKKRILYLENMLNNKTYKKKVSLKKDLESFLIGRAKNLTSATPEDIRLFLIDRDMKGKTKIHDLCCPFLGDKKFKDCSCPCRLASGTVSSLAIGKTLGNGKINEFVISPVSDKLICPVENLNQYVSGAEEMDIDLSVGYLFRTLDPSHSRVIESPVSSSGMGLRLQLYLKDLNIFEGETIHGIRGGCAITMMSSGIASSKEIMEHVGWFSKRSLDRYSRMNRLVDAGSVSSLFSKVADSNLSDARNIFHKLGDSSDLPQAFKK</sequence>
<keyword evidence="4" id="KW-1185">Reference proteome</keyword>
<evidence type="ECO:0000313" key="3">
    <source>
        <dbReference type="EMBL" id="CAC5386658.1"/>
    </source>
</evidence>
<dbReference type="AlphaFoldDB" id="A0A6J8BRR8"/>
<dbReference type="InterPro" id="IPR013762">
    <property type="entry name" value="Integrase-like_cat_sf"/>
</dbReference>
<dbReference type="SUPFAM" id="SSF56349">
    <property type="entry name" value="DNA breaking-rejoining enzymes"/>
    <property type="match status" value="1"/>
</dbReference>
<reference evidence="3 4" key="1">
    <citation type="submission" date="2020-06" db="EMBL/GenBank/DDBJ databases">
        <authorList>
            <person name="Li R."/>
            <person name="Bekaert M."/>
        </authorList>
    </citation>
    <scope>NUCLEOTIDE SEQUENCE [LARGE SCALE GENOMIC DNA]</scope>
    <source>
        <strain evidence="4">wild</strain>
    </source>
</reference>
<name>A0A6J8BRR8_MYTCO</name>
<accession>A0A6J8BRR8</accession>
<dbReference type="GO" id="GO:0003677">
    <property type="term" value="F:DNA binding"/>
    <property type="evidence" value="ECO:0007669"/>
    <property type="project" value="InterPro"/>
</dbReference>
<feature type="domain" description="ALOG" evidence="2">
    <location>
        <begin position="152"/>
        <end position="211"/>
    </location>
</feature>
<keyword evidence="1" id="KW-0233">DNA recombination</keyword>
<proteinExistence type="predicted"/>
<evidence type="ECO:0000256" key="1">
    <source>
        <dbReference type="ARBA" id="ARBA00023172"/>
    </source>
</evidence>
<dbReference type="Gene3D" id="1.10.443.10">
    <property type="entry name" value="Intergrase catalytic core"/>
    <property type="match status" value="1"/>
</dbReference>
<dbReference type="InterPro" id="IPR011010">
    <property type="entry name" value="DNA_brk_join_enz"/>
</dbReference>
<evidence type="ECO:0000259" key="2">
    <source>
        <dbReference type="Pfam" id="PF04852"/>
    </source>
</evidence>
<gene>
    <name evidence="3" type="ORF">MCOR_22068</name>
</gene>